<dbReference type="EMBL" id="CP123735">
    <property type="protein sequence ID" value="WGO85901.1"/>
    <property type="molecule type" value="Genomic_DNA"/>
</dbReference>
<evidence type="ECO:0000313" key="3">
    <source>
        <dbReference type="Proteomes" id="UP001242513"/>
    </source>
</evidence>
<proteinExistence type="predicted"/>
<protein>
    <submittedName>
        <fullName evidence="2">Uncharacterized protein</fullName>
    </submittedName>
</protein>
<feature type="transmembrane region" description="Helical" evidence="1">
    <location>
        <begin position="6"/>
        <end position="24"/>
    </location>
</feature>
<dbReference type="RefSeq" id="WP_155833845.1">
    <property type="nucleotide sequence ID" value="NZ_CP123735.1"/>
</dbReference>
<dbReference type="AlphaFoldDB" id="A0AAX3UE33"/>
<accession>A0AAX3UE33</accession>
<keyword evidence="1" id="KW-1133">Transmembrane helix</keyword>
<evidence type="ECO:0000313" key="2">
    <source>
        <dbReference type="EMBL" id="WGO85901.1"/>
    </source>
</evidence>
<organism evidence="2 3">
    <name type="scientific">Lactobacillus kefiranofaciens</name>
    <dbReference type="NCBI Taxonomy" id="267818"/>
    <lineage>
        <taxon>Bacteria</taxon>
        <taxon>Bacillati</taxon>
        <taxon>Bacillota</taxon>
        <taxon>Bacilli</taxon>
        <taxon>Lactobacillales</taxon>
        <taxon>Lactobacillaceae</taxon>
        <taxon>Lactobacillus</taxon>
    </lineage>
</organism>
<reference evidence="2" key="2">
    <citation type="submission" date="2023-04" db="EMBL/GenBank/DDBJ databases">
        <authorList>
            <person name="Wang Y."/>
        </authorList>
    </citation>
    <scope>NUCLEOTIDE SEQUENCE</scope>
    <source>
        <strain evidence="2">ZW18</strain>
    </source>
</reference>
<evidence type="ECO:0000256" key="1">
    <source>
        <dbReference type="SAM" id="Phobius"/>
    </source>
</evidence>
<keyword evidence="1" id="KW-0812">Transmembrane</keyword>
<reference evidence="2" key="1">
    <citation type="journal article" date="2022" name="Food Funct.">
        <title>Lactobacillus kefiranofaciens ZW18 from Kefir enhances the anti-tumor effect of anti-programmed cell death 1 (PD-1) immunotherapy by modulating the gut microbiota.</title>
        <authorList>
            <person name="Zhao J."/>
            <person name="Wang Y."/>
            <person name="Wang J."/>
            <person name="Lv M."/>
            <person name="Zhou C."/>
            <person name="Jia L."/>
            <person name="Geng W."/>
        </authorList>
    </citation>
    <scope>NUCLEOTIDE SEQUENCE</scope>
    <source>
        <strain evidence="2">ZW18</strain>
    </source>
</reference>
<gene>
    <name evidence="2" type="ORF">QEJ78_11465</name>
</gene>
<keyword evidence="1" id="KW-0472">Membrane</keyword>
<sequence length="58" mass="6184">MNIETFITALVVPITVSLVSHILGRLFDKNGLIVITVSTERLGTLNGKSANTASLKLC</sequence>
<name>A0AAX3UE33_9LACO</name>
<dbReference type="Proteomes" id="UP001242513">
    <property type="component" value="Chromosome"/>
</dbReference>